<accession>A0A1F5P7V8</accession>
<dbReference type="AlphaFoldDB" id="A0A1F5P7V8"/>
<protein>
    <submittedName>
        <fullName evidence="1">Uncharacterized protein</fullName>
    </submittedName>
</protein>
<dbReference type="Proteomes" id="UP000176786">
    <property type="component" value="Unassembled WGS sequence"/>
</dbReference>
<comment type="caution">
    <text evidence="1">The sequence shown here is derived from an EMBL/GenBank/DDBJ whole genome shotgun (WGS) entry which is preliminary data.</text>
</comment>
<name>A0A1F5P7V8_9BACT</name>
<organism evidence="1 2">
    <name type="scientific">Candidatus Doudnabacteria bacterium RIFCSPHIGHO2_02_FULL_46_11</name>
    <dbReference type="NCBI Taxonomy" id="1817832"/>
    <lineage>
        <taxon>Bacteria</taxon>
        <taxon>Candidatus Doudnaibacteriota</taxon>
    </lineage>
</organism>
<evidence type="ECO:0000313" key="1">
    <source>
        <dbReference type="EMBL" id="OGE86027.1"/>
    </source>
</evidence>
<dbReference type="STRING" id="1817832.A3J48_03270"/>
<dbReference type="PROSITE" id="PS51257">
    <property type="entry name" value="PROKAR_LIPOPROTEIN"/>
    <property type="match status" value="1"/>
</dbReference>
<dbReference type="EMBL" id="MFES01000016">
    <property type="protein sequence ID" value="OGE86027.1"/>
    <property type="molecule type" value="Genomic_DNA"/>
</dbReference>
<evidence type="ECO:0000313" key="2">
    <source>
        <dbReference type="Proteomes" id="UP000176786"/>
    </source>
</evidence>
<reference evidence="1 2" key="1">
    <citation type="journal article" date="2016" name="Nat. Commun.">
        <title>Thousands of microbial genomes shed light on interconnected biogeochemical processes in an aquifer system.</title>
        <authorList>
            <person name="Anantharaman K."/>
            <person name="Brown C.T."/>
            <person name="Hug L.A."/>
            <person name="Sharon I."/>
            <person name="Castelle C.J."/>
            <person name="Probst A.J."/>
            <person name="Thomas B.C."/>
            <person name="Singh A."/>
            <person name="Wilkins M.J."/>
            <person name="Karaoz U."/>
            <person name="Brodie E.L."/>
            <person name="Williams K.H."/>
            <person name="Hubbard S.S."/>
            <person name="Banfield J.F."/>
        </authorList>
    </citation>
    <scope>NUCLEOTIDE SEQUENCE [LARGE SCALE GENOMIC DNA]</scope>
</reference>
<proteinExistence type="predicted"/>
<gene>
    <name evidence="1" type="ORF">A3J48_03270</name>
</gene>
<sequence length="121" mass="13589">MNRRRAVRNIGLTALATTLGCSKESIAPIVPEDPDEFQGKAWRDGTAKTALEDAGLTIRFSNDPSRRDLDDYMIEVNSIAPPGRDWGWVMEVDGVVFAGSSIQHNHVPMGARWRCYLTERW</sequence>